<evidence type="ECO:0000256" key="6">
    <source>
        <dbReference type="ARBA" id="ARBA00023315"/>
    </source>
</evidence>
<keyword evidence="5 8" id="KW-0472">Membrane</keyword>
<dbReference type="Pfam" id="PF03279">
    <property type="entry name" value="Lip_A_acyltrans"/>
    <property type="match status" value="1"/>
</dbReference>
<dbReference type="AlphaFoldDB" id="A0A2U8E2E8"/>
<dbReference type="GO" id="GO:0016746">
    <property type="term" value="F:acyltransferase activity"/>
    <property type="evidence" value="ECO:0007669"/>
    <property type="project" value="UniProtKB-KW"/>
</dbReference>
<comment type="subcellular location">
    <subcellularLocation>
        <location evidence="1">Cell inner membrane</location>
    </subcellularLocation>
</comment>
<dbReference type="SUPFAM" id="SSF53756">
    <property type="entry name" value="UDP-Glycosyltransferase/glycogen phosphorylase"/>
    <property type="match status" value="1"/>
</dbReference>
<keyword evidence="4" id="KW-0808">Transferase</keyword>
<evidence type="ECO:0000256" key="1">
    <source>
        <dbReference type="ARBA" id="ARBA00004533"/>
    </source>
</evidence>
<evidence type="ECO:0000313" key="9">
    <source>
        <dbReference type="EMBL" id="AWI08980.1"/>
    </source>
</evidence>
<dbReference type="CDD" id="cd07984">
    <property type="entry name" value="LPLAT_LABLAT-like"/>
    <property type="match status" value="1"/>
</dbReference>
<sequence>MKNRAMVSCRKSGRIFICPKTEKLASHKASRAFSSVFRVTLLFLKIFGWLIAHTPEFLLHFTAWLLGPVVLLLPKRRQIVFSNLHHAFPERGHAWHRKIALKSSRRLIETGMLSLASPFMSDARLCRIARATPSFDAALARRIAENPESPGVIGTLHLAYWESLTWLALFTEYRGEVGVVFRPLKNNDLNTWIKSTRERHGLRLFSRRDGLFEIFRVMKRRGVISILFDQNAGHHGALTTFLGRVCSTTEFPGTLVEKYNARLTIIYPRRYGFWRIGYECVDIVTGGSAIDATIALDRWLENALSNDDNMCASWLWSHGRWRSQNWPTLRFRFHTKNDYLDADLAAHGFTRATMPRKTRVWVRFPADKIAPAQLAAALPIFRDLRRSRPDTQLTLLAPAGALDALKPLIDDGTADYLRELPRGALASRCYFKKLRLEYPDVFVNLDESARADREAKSTRSPQRFGLARPGQRRPSLTDVYEVPADFLATNPAPAVLWRKLFEHFGLPEEGKPENLKA</sequence>
<dbReference type="KEGG" id="elut:CKA38_06725"/>
<dbReference type="Gene3D" id="3.40.50.2000">
    <property type="entry name" value="Glycogen Phosphorylase B"/>
    <property type="match status" value="1"/>
</dbReference>
<evidence type="ECO:0000256" key="4">
    <source>
        <dbReference type="ARBA" id="ARBA00022679"/>
    </source>
</evidence>
<evidence type="ECO:0000256" key="3">
    <source>
        <dbReference type="ARBA" id="ARBA00022519"/>
    </source>
</evidence>
<evidence type="ECO:0000256" key="7">
    <source>
        <dbReference type="SAM" id="MobiDB-lite"/>
    </source>
</evidence>
<dbReference type="OrthoDB" id="9797795at2"/>
<keyword evidence="10" id="KW-1185">Reference proteome</keyword>
<keyword evidence="2" id="KW-1003">Cell membrane</keyword>
<dbReference type="EMBL" id="CP023004">
    <property type="protein sequence ID" value="AWI08980.1"/>
    <property type="molecule type" value="Genomic_DNA"/>
</dbReference>
<keyword evidence="8" id="KW-1133">Transmembrane helix</keyword>
<dbReference type="PANTHER" id="PTHR30606">
    <property type="entry name" value="LIPID A BIOSYNTHESIS LAUROYL ACYLTRANSFERASE"/>
    <property type="match status" value="1"/>
</dbReference>
<feature type="region of interest" description="Disordered" evidence="7">
    <location>
        <begin position="451"/>
        <end position="471"/>
    </location>
</feature>
<proteinExistence type="predicted"/>
<dbReference type="PANTHER" id="PTHR30606:SF10">
    <property type="entry name" value="PHOSPHATIDYLINOSITOL MANNOSIDE ACYLTRANSFERASE"/>
    <property type="match status" value="1"/>
</dbReference>
<dbReference type="InterPro" id="IPR004960">
    <property type="entry name" value="LipA_acyltrans"/>
</dbReference>
<evidence type="ECO:0008006" key="11">
    <source>
        <dbReference type="Google" id="ProtNLM"/>
    </source>
</evidence>
<reference evidence="9 10" key="1">
    <citation type="journal article" date="2018" name="Syst. Appl. Microbiol.">
        <title>Ereboglobus luteus gen. nov. sp. nov. from cockroach guts, and new insights into the oxygen relationship of the genera Opitutus and Didymococcus (Verrucomicrobia: Opitutaceae).</title>
        <authorList>
            <person name="Tegtmeier D."/>
            <person name="Belitz A."/>
            <person name="Radek R."/>
            <person name="Heimerl T."/>
            <person name="Brune A."/>
        </authorList>
    </citation>
    <scope>NUCLEOTIDE SEQUENCE [LARGE SCALE GENOMIC DNA]</scope>
    <source>
        <strain evidence="9 10">Ho45</strain>
    </source>
</reference>
<keyword evidence="8" id="KW-0812">Transmembrane</keyword>
<feature type="transmembrane region" description="Helical" evidence="8">
    <location>
        <begin position="32"/>
        <end position="51"/>
    </location>
</feature>
<dbReference type="GO" id="GO:0005886">
    <property type="term" value="C:plasma membrane"/>
    <property type="evidence" value="ECO:0007669"/>
    <property type="project" value="UniProtKB-SubCell"/>
</dbReference>
<keyword evidence="6" id="KW-0012">Acyltransferase</keyword>
<accession>A0A2U8E2E8</accession>
<keyword evidence="3" id="KW-0997">Cell inner membrane</keyword>
<dbReference type="GO" id="GO:0009247">
    <property type="term" value="P:glycolipid biosynthetic process"/>
    <property type="evidence" value="ECO:0007669"/>
    <property type="project" value="UniProtKB-ARBA"/>
</dbReference>
<evidence type="ECO:0000256" key="5">
    <source>
        <dbReference type="ARBA" id="ARBA00023136"/>
    </source>
</evidence>
<name>A0A2U8E2E8_9BACT</name>
<organism evidence="9 10">
    <name type="scientific">Ereboglobus luteus</name>
    <dbReference type="NCBI Taxonomy" id="1796921"/>
    <lineage>
        <taxon>Bacteria</taxon>
        <taxon>Pseudomonadati</taxon>
        <taxon>Verrucomicrobiota</taxon>
        <taxon>Opitutia</taxon>
        <taxon>Opitutales</taxon>
        <taxon>Opitutaceae</taxon>
        <taxon>Ereboglobus</taxon>
    </lineage>
</organism>
<dbReference type="Proteomes" id="UP000244896">
    <property type="component" value="Chromosome"/>
</dbReference>
<evidence type="ECO:0000313" key="10">
    <source>
        <dbReference type="Proteomes" id="UP000244896"/>
    </source>
</evidence>
<evidence type="ECO:0000256" key="8">
    <source>
        <dbReference type="SAM" id="Phobius"/>
    </source>
</evidence>
<evidence type="ECO:0000256" key="2">
    <source>
        <dbReference type="ARBA" id="ARBA00022475"/>
    </source>
</evidence>
<protein>
    <recommendedName>
        <fullName evidence="11">Lipid A biosynthesis acyltransferase</fullName>
    </recommendedName>
</protein>
<gene>
    <name evidence="9" type="ORF">CKA38_06725</name>
</gene>